<sequence>MMLAFAVTSTAQAKTADDAAAKAVSSAGDTADLPIRSHAQLEAWLQMHAGKQTPLDRMPAGARMRFLASLRFGERGLGGFDTADLSATLTPDEIRAVLALFGPETEAYAAHIPSTGSPDGRYPGACARQCD</sequence>
<dbReference type="AlphaFoldDB" id="A0A372DML4"/>
<keyword evidence="2" id="KW-1185">Reference proteome</keyword>
<evidence type="ECO:0000313" key="1">
    <source>
        <dbReference type="EMBL" id="RFP60813.1"/>
    </source>
</evidence>
<name>A0A372DML4_9GAMM</name>
<reference evidence="1 2" key="1">
    <citation type="submission" date="2018-08" db="EMBL/GenBank/DDBJ databases">
        <title>Lysobacter weifangensis sp. nov., a new member of the family 'Xanthomonadaceae', isolated from soil in a farmland.</title>
        <authorList>
            <person name="Zhao H."/>
        </authorList>
    </citation>
    <scope>NUCLEOTIDE SEQUENCE [LARGE SCALE GENOMIC DNA]</scope>
    <source>
        <strain evidence="1 2">WF-2</strain>
    </source>
</reference>
<accession>A0A372DML4</accession>
<gene>
    <name evidence="1" type="ORF">D0Y53_06610</name>
</gene>
<proteinExistence type="predicted"/>
<protein>
    <submittedName>
        <fullName evidence="1">Uncharacterized protein</fullName>
    </submittedName>
</protein>
<comment type="caution">
    <text evidence="1">The sequence shown here is derived from an EMBL/GenBank/DDBJ whole genome shotgun (WGS) entry which is preliminary data.</text>
</comment>
<dbReference type="EMBL" id="QVPD01000005">
    <property type="protein sequence ID" value="RFP60813.1"/>
    <property type="molecule type" value="Genomic_DNA"/>
</dbReference>
<dbReference type="Proteomes" id="UP000262917">
    <property type="component" value="Unassembled WGS sequence"/>
</dbReference>
<organism evidence="1 2">
    <name type="scientific">Cognatiluteimonas weifangensis</name>
    <dbReference type="NCBI Taxonomy" id="2303539"/>
    <lineage>
        <taxon>Bacteria</taxon>
        <taxon>Pseudomonadati</taxon>
        <taxon>Pseudomonadota</taxon>
        <taxon>Gammaproteobacteria</taxon>
        <taxon>Lysobacterales</taxon>
        <taxon>Lysobacteraceae</taxon>
        <taxon>Cognatiluteimonas</taxon>
    </lineage>
</organism>
<evidence type="ECO:0000313" key="2">
    <source>
        <dbReference type="Proteomes" id="UP000262917"/>
    </source>
</evidence>